<dbReference type="EMBL" id="FWEV01000115">
    <property type="protein sequence ID" value="SLM29902.1"/>
    <property type="molecule type" value="Genomic_DNA"/>
</dbReference>
<dbReference type="RefSeq" id="WP_080807036.1">
    <property type="nucleotide sequence ID" value="NZ_LT828556.1"/>
</dbReference>
<accession>A0A1W1HBX2</accession>
<gene>
    <name evidence="1" type="ORF">MTBBW1_2010011</name>
</gene>
<dbReference type="AlphaFoldDB" id="A0A1W1HBX2"/>
<organism evidence="1 2">
    <name type="scientific">Desulfamplus magnetovallimortis</name>
    <dbReference type="NCBI Taxonomy" id="1246637"/>
    <lineage>
        <taxon>Bacteria</taxon>
        <taxon>Pseudomonadati</taxon>
        <taxon>Thermodesulfobacteriota</taxon>
        <taxon>Desulfobacteria</taxon>
        <taxon>Desulfobacterales</taxon>
        <taxon>Desulfobacteraceae</taxon>
        <taxon>Desulfamplus</taxon>
    </lineage>
</organism>
<protein>
    <submittedName>
        <fullName evidence="1">Uncharacterized protein</fullName>
    </submittedName>
</protein>
<reference evidence="1 2" key="1">
    <citation type="submission" date="2017-03" db="EMBL/GenBank/DDBJ databases">
        <authorList>
            <person name="Afonso C.L."/>
            <person name="Miller P.J."/>
            <person name="Scott M.A."/>
            <person name="Spackman E."/>
            <person name="Goraichik I."/>
            <person name="Dimitrov K.M."/>
            <person name="Suarez D.L."/>
            <person name="Swayne D.E."/>
        </authorList>
    </citation>
    <scope>NUCLEOTIDE SEQUENCE [LARGE SCALE GENOMIC DNA]</scope>
    <source>
        <strain evidence="1">PRJEB14757</strain>
    </source>
</reference>
<keyword evidence="2" id="KW-1185">Reference proteome</keyword>
<dbReference type="OrthoDB" id="5760396at2"/>
<name>A0A1W1HBX2_9BACT</name>
<dbReference type="Proteomes" id="UP000191931">
    <property type="component" value="Unassembled WGS sequence"/>
</dbReference>
<evidence type="ECO:0000313" key="2">
    <source>
        <dbReference type="Proteomes" id="UP000191931"/>
    </source>
</evidence>
<evidence type="ECO:0000313" key="1">
    <source>
        <dbReference type="EMBL" id="SLM29902.1"/>
    </source>
</evidence>
<proteinExistence type="predicted"/>
<sequence length="346" mass="40914">MSTRGWYEYYTINPASKQITLSLQFYKWGDATPGNALCEWEFFAKKINETEGRLPIYYVDDMLRQQLVDLYASLPENFSVAIFLFMLQRAREESRPLSQWRWKRLDMPLEQRPDYRLGYAIGNADFKKRFSENSILQKYFIFSDEEVQFKQMSSEDVSLLSKQLEGDDAVIFNDDEVDSDFQKVKEYALIGEYIRPWKNYGLMYSVLDWIQYLTQVTLEVDMGSICGDQRRPRDCYYIYRFFTWLSSEEPFKIEKITMEFCDGQGEDLFLSPRKGDALEFEEEKEYRQEIDQLLDDVKTSNIELFSLNRALEQFQLTPDNFWGTDCYEYPSLIGASQVADGTDHSS</sequence>